<gene>
    <name evidence="2" type="ORF">DZF96_10215</name>
</gene>
<keyword evidence="1" id="KW-1133">Transmembrane helix</keyword>
<evidence type="ECO:0000256" key="1">
    <source>
        <dbReference type="SAM" id="Phobius"/>
    </source>
</evidence>
<sequence length="162" mass="18146">MNWSSFVPDLIVGLVGAVLTGGIAVGTYFLQLRRRNRQLIRNLADDLAARRAFELIVPSVGGGASDEADRCFRSVHSAQQRISVIRDEIAPNDRLRTKLQAMVFWCVDYKEFVEKEPEQWQLGLMNLRRELVACLREVERVAGLSNGSLPEPGSLRVSHVPS</sequence>
<feature type="transmembrane region" description="Helical" evidence="1">
    <location>
        <begin position="6"/>
        <end position="30"/>
    </location>
</feature>
<organism evidence="2 3">
    <name type="scientific">Clavibacter michiganensis</name>
    <dbReference type="NCBI Taxonomy" id="28447"/>
    <lineage>
        <taxon>Bacteria</taxon>
        <taxon>Bacillati</taxon>
        <taxon>Actinomycetota</taxon>
        <taxon>Actinomycetes</taxon>
        <taxon>Micrococcales</taxon>
        <taxon>Microbacteriaceae</taxon>
        <taxon>Clavibacter</taxon>
    </lineage>
</organism>
<dbReference type="EMBL" id="QWEC01000148">
    <property type="protein sequence ID" value="RII96740.1"/>
    <property type="molecule type" value="Genomic_DNA"/>
</dbReference>
<evidence type="ECO:0000313" key="2">
    <source>
        <dbReference type="EMBL" id="RII96740.1"/>
    </source>
</evidence>
<protein>
    <submittedName>
        <fullName evidence="2">Uncharacterized protein</fullName>
    </submittedName>
</protein>
<comment type="caution">
    <text evidence="2">The sequence shown here is derived from an EMBL/GenBank/DDBJ whole genome shotgun (WGS) entry which is preliminary data.</text>
</comment>
<keyword evidence="1" id="KW-0472">Membrane</keyword>
<dbReference type="AlphaFoldDB" id="A0A399NRD7"/>
<proteinExistence type="predicted"/>
<reference evidence="2 3" key="1">
    <citation type="submission" date="2018-08" db="EMBL/GenBank/DDBJ databases">
        <title>Genome Sequence of Clavibacter michiganensis Subspecies type strains, and the Atypical Peach-Colored Strains Isolated from Tomato.</title>
        <authorList>
            <person name="Osdaghi E."/>
            <person name="Portier P."/>
            <person name="Briand M."/>
            <person name="Jacques M.-A."/>
        </authorList>
    </citation>
    <scope>NUCLEOTIDE SEQUENCE [LARGE SCALE GENOMIC DNA]</scope>
    <source>
        <strain evidence="2 3">CFBP 7493</strain>
    </source>
</reference>
<name>A0A399NRD7_9MICO</name>
<evidence type="ECO:0000313" key="3">
    <source>
        <dbReference type="Proteomes" id="UP000266298"/>
    </source>
</evidence>
<dbReference type="Proteomes" id="UP000266298">
    <property type="component" value="Unassembled WGS sequence"/>
</dbReference>
<dbReference type="RefSeq" id="WP_043586327.1">
    <property type="nucleotide sequence ID" value="NZ_QWEC01000148.1"/>
</dbReference>
<accession>A0A399NRD7</accession>
<keyword evidence="1" id="KW-0812">Transmembrane</keyword>